<organism evidence="1 2">
    <name type="scientific">Cannabis sativa</name>
    <name type="common">Hemp</name>
    <name type="synonym">Marijuana</name>
    <dbReference type="NCBI Taxonomy" id="3483"/>
    <lineage>
        <taxon>Eukaryota</taxon>
        <taxon>Viridiplantae</taxon>
        <taxon>Streptophyta</taxon>
        <taxon>Embryophyta</taxon>
        <taxon>Tracheophyta</taxon>
        <taxon>Spermatophyta</taxon>
        <taxon>Magnoliopsida</taxon>
        <taxon>eudicotyledons</taxon>
        <taxon>Gunneridae</taxon>
        <taxon>Pentapetalae</taxon>
        <taxon>rosids</taxon>
        <taxon>fabids</taxon>
        <taxon>Rosales</taxon>
        <taxon>Cannabaceae</taxon>
        <taxon>Cannabis</taxon>
    </lineage>
</organism>
<dbReference type="AlphaFoldDB" id="A0A803PCS4"/>
<reference evidence="1" key="1">
    <citation type="submission" date="2018-11" db="EMBL/GenBank/DDBJ databases">
        <authorList>
            <person name="Grassa J C."/>
        </authorList>
    </citation>
    <scope>NUCLEOTIDE SEQUENCE [LARGE SCALE GENOMIC DNA]</scope>
</reference>
<name>A0A803PCS4_CANSA</name>
<dbReference type="EMBL" id="UZAU01000388">
    <property type="status" value="NOT_ANNOTATED_CDS"/>
    <property type="molecule type" value="Genomic_DNA"/>
</dbReference>
<dbReference type="Proteomes" id="UP000596661">
    <property type="component" value="Chromosome 4"/>
</dbReference>
<sequence length="184" mass="21444">MLEDTVSSNVREVVVYDFIPLAKKNSKFQALTTQAKGSKGKNIKRPGLPKTLATQPVLQLETNKGKDILTFYKDQVMLEVNEQLVGADEMSVEVLMVGMLKEITRGSMESSHELNASPWKTQYWDTWLDGPWMSNNQQFPNQVDEDGAYDPTRYILIVEQENRHLRRRLEEVNWRMSWSMKWLY</sequence>
<dbReference type="EnsemblPlants" id="evm.model.04.1370">
    <property type="protein sequence ID" value="cds.evm.model.04.1370"/>
    <property type="gene ID" value="evm.TU.04.1370"/>
</dbReference>
<evidence type="ECO:0000313" key="1">
    <source>
        <dbReference type="EnsemblPlants" id="cds.evm.model.04.1370"/>
    </source>
</evidence>
<keyword evidence="2" id="KW-1185">Reference proteome</keyword>
<proteinExistence type="predicted"/>
<evidence type="ECO:0000313" key="2">
    <source>
        <dbReference type="Proteomes" id="UP000596661"/>
    </source>
</evidence>
<dbReference type="Gramene" id="evm.model.04.1370">
    <property type="protein sequence ID" value="cds.evm.model.04.1370"/>
    <property type="gene ID" value="evm.TU.04.1370"/>
</dbReference>
<protein>
    <submittedName>
        <fullName evidence="1">Uncharacterized protein</fullName>
    </submittedName>
</protein>
<accession>A0A803PCS4</accession>
<reference evidence="1" key="2">
    <citation type="submission" date="2021-03" db="UniProtKB">
        <authorList>
            <consortium name="EnsemblPlants"/>
        </authorList>
    </citation>
    <scope>IDENTIFICATION</scope>
</reference>